<protein>
    <submittedName>
        <fullName evidence="1">Uncharacterized protein</fullName>
    </submittedName>
</protein>
<reference evidence="1 2" key="1">
    <citation type="journal article" date="2014" name="Genome Biol. Evol.">
        <title>The secreted proteins of Achlya hypogyna and Thraustotheca clavata identify the ancestral oomycete secretome and reveal gene acquisitions by horizontal gene transfer.</title>
        <authorList>
            <person name="Misner I."/>
            <person name="Blouin N."/>
            <person name="Leonard G."/>
            <person name="Richards T.A."/>
            <person name="Lane C.E."/>
        </authorList>
    </citation>
    <scope>NUCLEOTIDE SEQUENCE [LARGE SCALE GENOMIC DNA]</scope>
    <source>
        <strain evidence="1 2">ATCC 34112</strain>
    </source>
</reference>
<evidence type="ECO:0000313" key="2">
    <source>
        <dbReference type="Proteomes" id="UP000243217"/>
    </source>
</evidence>
<comment type="caution">
    <text evidence="1">The sequence shown here is derived from an EMBL/GenBank/DDBJ whole genome shotgun (WGS) entry which is preliminary data.</text>
</comment>
<dbReference type="EMBL" id="JNBS01000237">
    <property type="protein sequence ID" value="OQS07466.1"/>
    <property type="molecule type" value="Genomic_DNA"/>
</dbReference>
<organism evidence="1 2">
    <name type="scientific">Thraustotheca clavata</name>
    <dbReference type="NCBI Taxonomy" id="74557"/>
    <lineage>
        <taxon>Eukaryota</taxon>
        <taxon>Sar</taxon>
        <taxon>Stramenopiles</taxon>
        <taxon>Oomycota</taxon>
        <taxon>Saprolegniomycetes</taxon>
        <taxon>Saprolegniales</taxon>
        <taxon>Achlyaceae</taxon>
        <taxon>Thraustotheca</taxon>
    </lineage>
</organism>
<gene>
    <name evidence="1" type="ORF">THRCLA_20153</name>
</gene>
<evidence type="ECO:0000313" key="1">
    <source>
        <dbReference type="EMBL" id="OQS07466.1"/>
    </source>
</evidence>
<proteinExistence type="predicted"/>
<keyword evidence="2" id="KW-1185">Reference proteome</keyword>
<name>A0A1W0AB07_9STRA</name>
<sequence length="95" mass="10418">MSNSILVWIVSAYYANSDGLLSRLFVLSEVVAFCNFLCFDLSRLCLIAPTNRASSLLLLYGGAGYLITRKDGLYCLDTASAGLNGLLSIRTRSKW</sequence>
<dbReference type="Proteomes" id="UP000243217">
    <property type="component" value="Unassembled WGS sequence"/>
</dbReference>
<accession>A0A1W0AB07</accession>
<dbReference type="AlphaFoldDB" id="A0A1W0AB07"/>